<evidence type="ECO:0000313" key="4">
    <source>
        <dbReference type="Proteomes" id="UP001589747"/>
    </source>
</evidence>
<dbReference type="Pfam" id="PF00069">
    <property type="entry name" value="Pkinase"/>
    <property type="match status" value="1"/>
</dbReference>
<sequence>MMGGTLKERLRRIAQQWRDYPLREGTVIADKYRVERFLGMGSYGQAYAAMHRDSGAKVLVKVSKPSKGETARTLLRRESDIMRALDHPQIPRWLDYKEERRRSVLVMELVRGANLETRMMEEGAVYDELAAARTLRELLAPLEHLHAHGFVHRDVRIPNVLECKGTDAEEAVIYLIDFGLACRIGERLPESLRQALGEEDGDRAGSDGDWGGVKRRMRRPEPGSDLYGAGHFALFLLYSGYAPQDEADDGDWRSELALSEPMRGWIERALGEQRPFRDALECAAELDAVIEALSTGTAGRGPKPDHDS</sequence>
<feature type="domain" description="Protein kinase" evidence="2">
    <location>
        <begin position="32"/>
        <end position="308"/>
    </location>
</feature>
<dbReference type="InterPro" id="IPR000719">
    <property type="entry name" value="Prot_kinase_dom"/>
</dbReference>
<dbReference type="InterPro" id="IPR011009">
    <property type="entry name" value="Kinase-like_dom_sf"/>
</dbReference>
<dbReference type="PROSITE" id="PS50011">
    <property type="entry name" value="PROTEIN_KINASE_DOM"/>
    <property type="match status" value="1"/>
</dbReference>
<evidence type="ECO:0000313" key="3">
    <source>
        <dbReference type="EMBL" id="MFB9325863.1"/>
    </source>
</evidence>
<dbReference type="GO" id="GO:0004674">
    <property type="term" value="F:protein serine/threonine kinase activity"/>
    <property type="evidence" value="ECO:0007669"/>
    <property type="project" value="UniProtKB-KW"/>
</dbReference>
<dbReference type="InterPro" id="IPR020635">
    <property type="entry name" value="Tyr_kinase_cat_dom"/>
</dbReference>
<gene>
    <name evidence="3" type="ORF">ACFFSY_07975</name>
</gene>
<keyword evidence="4" id="KW-1185">Reference proteome</keyword>
<keyword evidence="3" id="KW-0723">Serine/threonine-protein kinase</keyword>
<keyword evidence="3" id="KW-0418">Kinase</keyword>
<keyword evidence="3" id="KW-0808">Transferase</keyword>
<reference evidence="3 4" key="1">
    <citation type="submission" date="2024-09" db="EMBL/GenBank/DDBJ databases">
        <authorList>
            <person name="Sun Q."/>
            <person name="Mori K."/>
        </authorList>
    </citation>
    <scope>NUCLEOTIDE SEQUENCE [LARGE SCALE GENOMIC DNA]</scope>
    <source>
        <strain evidence="3 4">TISTR 2452</strain>
    </source>
</reference>
<organism evidence="3 4">
    <name type="scientific">Paenibacillus aurantiacus</name>
    <dbReference type="NCBI Taxonomy" id="1936118"/>
    <lineage>
        <taxon>Bacteria</taxon>
        <taxon>Bacillati</taxon>
        <taxon>Bacillota</taxon>
        <taxon>Bacilli</taxon>
        <taxon>Bacillales</taxon>
        <taxon>Paenibacillaceae</taxon>
        <taxon>Paenibacillus</taxon>
    </lineage>
</organism>
<name>A0ABV5KNP6_9BACL</name>
<dbReference type="Proteomes" id="UP001589747">
    <property type="component" value="Unassembled WGS sequence"/>
</dbReference>
<dbReference type="RefSeq" id="WP_377492506.1">
    <property type="nucleotide sequence ID" value="NZ_JBHMDO010000015.1"/>
</dbReference>
<accession>A0ABV5KNP6</accession>
<dbReference type="PANTHER" id="PTHR24347">
    <property type="entry name" value="SERINE/THREONINE-PROTEIN KINASE"/>
    <property type="match status" value="1"/>
</dbReference>
<comment type="caution">
    <text evidence="3">The sequence shown here is derived from an EMBL/GenBank/DDBJ whole genome shotgun (WGS) entry which is preliminary data.</text>
</comment>
<dbReference type="Gene3D" id="1.10.510.10">
    <property type="entry name" value="Transferase(Phosphotransferase) domain 1"/>
    <property type="match status" value="1"/>
</dbReference>
<dbReference type="EMBL" id="JBHMDO010000015">
    <property type="protein sequence ID" value="MFB9325863.1"/>
    <property type="molecule type" value="Genomic_DNA"/>
</dbReference>
<feature type="region of interest" description="Disordered" evidence="1">
    <location>
        <begin position="195"/>
        <end position="215"/>
    </location>
</feature>
<proteinExistence type="predicted"/>
<dbReference type="SUPFAM" id="SSF56112">
    <property type="entry name" value="Protein kinase-like (PK-like)"/>
    <property type="match status" value="1"/>
</dbReference>
<dbReference type="Gene3D" id="3.30.200.20">
    <property type="entry name" value="Phosphorylase Kinase, domain 1"/>
    <property type="match status" value="1"/>
</dbReference>
<dbReference type="SMART" id="SM00219">
    <property type="entry name" value="TyrKc"/>
    <property type="match status" value="1"/>
</dbReference>
<evidence type="ECO:0000256" key="1">
    <source>
        <dbReference type="SAM" id="MobiDB-lite"/>
    </source>
</evidence>
<protein>
    <submittedName>
        <fullName evidence="3">Serine/threonine protein kinase</fullName>
    </submittedName>
</protein>
<evidence type="ECO:0000259" key="2">
    <source>
        <dbReference type="PROSITE" id="PS50011"/>
    </source>
</evidence>